<protein>
    <submittedName>
        <fullName evidence="1">Uncharacterized protein</fullName>
    </submittedName>
</protein>
<proteinExistence type="predicted"/>
<gene>
    <name evidence="1" type="ORF">Asi03nite_60190</name>
</gene>
<comment type="caution">
    <text evidence="1">The sequence shown here is derived from an EMBL/GenBank/DDBJ whole genome shotgun (WGS) entry which is preliminary data.</text>
</comment>
<dbReference type="AlphaFoldDB" id="A0A919TMM2"/>
<evidence type="ECO:0000313" key="2">
    <source>
        <dbReference type="Proteomes" id="UP000629619"/>
    </source>
</evidence>
<dbReference type="Pfam" id="PF14025">
    <property type="entry name" value="DUF4241"/>
    <property type="match status" value="1"/>
</dbReference>
<organism evidence="1 2">
    <name type="scientific">Actinoplanes siamensis</name>
    <dbReference type="NCBI Taxonomy" id="1223317"/>
    <lineage>
        <taxon>Bacteria</taxon>
        <taxon>Bacillati</taxon>
        <taxon>Actinomycetota</taxon>
        <taxon>Actinomycetes</taxon>
        <taxon>Micromonosporales</taxon>
        <taxon>Micromonosporaceae</taxon>
        <taxon>Actinoplanes</taxon>
    </lineage>
</organism>
<dbReference type="EMBL" id="BOMW01000063">
    <property type="protein sequence ID" value="GIF08481.1"/>
    <property type="molecule type" value="Genomic_DNA"/>
</dbReference>
<sequence length="77" mass="8123">MARLVDSEPKSFELTASDQPLEVPGTASGGNLIAFGTGYGDGGYPVWIGRTATGAVGCFMADMAMLRRQEPRTTPSR</sequence>
<dbReference type="RefSeq" id="WP_203683833.1">
    <property type="nucleotide sequence ID" value="NZ_BOMW01000063.1"/>
</dbReference>
<name>A0A919TMM2_9ACTN</name>
<dbReference type="InterPro" id="IPR025335">
    <property type="entry name" value="DUF4241"/>
</dbReference>
<accession>A0A919TMM2</accession>
<keyword evidence="2" id="KW-1185">Reference proteome</keyword>
<reference evidence="1" key="1">
    <citation type="submission" date="2021-01" db="EMBL/GenBank/DDBJ databases">
        <title>Whole genome shotgun sequence of Actinoplanes siamensis NBRC 109076.</title>
        <authorList>
            <person name="Komaki H."/>
            <person name="Tamura T."/>
        </authorList>
    </citation>
    <scope>NUCLEOTIDE SEQUENCE</scope>
    <source>
        <strain evidence="1">NBRC 109076</strain>
    </source>
</reference>
<evidence type="ECO:0000313" key="1">
    <source>
        <dbReference type="EMBL" id="GIF08481.1"/>
    </source>
</evidence>
<dbReference type="Proteomes" id="UP000629619">
    <property type="component" value="Unassembled WGS sequence"/>
</dbReference>